<accession>A0A6V7TLG4</accession>
<protein>
    <submittedName>
        <fullName evidence="1">Uncharacterized protein</fullName>
    </submittedName>
</protein>
<evidence type="ECO:0000313" key="2">
    <source>
        <dbReference type="Proteomes" id="UP000580250"/>
    </source>
</evidence>
<sequence length="52" mass="6475">MFRWRKMLVFYLQRRRSIFVFRDAETDLKSGNRGNLTFRQSQFYNEEHNPST</sequence>
<comment type="caution">
    <text evidence="1">The sequence shown here is derived from an EMBL/GenBank/DDBJ whole genome shotgun (WGS) entry which is preliminary data.</text>
</comment>
<gene>
    <name evidence="1" type="ORF">MENT_LOCUS1140</name>
</gene>
<dbReference type="Proteomes" id="UP000580250">
    <property type="component" value="Unassembled WGS sequence"/>
</dbReference>
<name>A0A6V7TLG4_MELEN</name>
<organism evidence="1 2">
    <name type="scientific">Meloidogyne enterolobii</name>
    <name type="common">Root-knot nematode worm</name>
    <name type="synonym">Meloidogyne mayaguensis</name>
    <dbReference type="NCBI Taxonomy" id="390850"/>
    <lineage>
        <taxon>Eukaryota</taxon>
        <taxon>Metazoa</taxon>
        <taxon>Ecdysozoa</taxon>
        <taxon>Nematoda</taxon>
        <taxon>Chromadorea</taxon>
        <taxon>Rhabditida</taxon>
        <taxon>Tylenchina</taxon>
        <taxon>Tylenchomorpha</taxon>
        <taxon>Tylenchoidea</taxon>
        <taxon>Meloidogynidae</taxon>
        <taxon>Meloidogyninae</taxon>
        <taxon>Meloidogyne</taxon>
    </lineage>
</organism>
<reference evidence="1 2" key="1">
    <citation type="submission" date="2020-08" db="EMBL/GenBank/DDBJ databases">
        <authorList>
            <person name="Koutsovoulos G."/>
            <person name="Danchin GJ E."/>
        </authorList>
    </citation>
    <scope>NUCLEOTIDE SEQUENCE [LARGE SCALE GENOMIC DNA]</scope>
</reference>
<proteinExistence type="predicted"/>
<dbReference type="AlphaFoldDB" id="A0A6V7TLG4"/>
<evidence type="ECO:0000313" key="1">
    <source>
        <dbReference type="EMBL" id="CAD2125493.1"/>
    </source>
</evidence>
<dbReference type="EMBL" id="CAJEWN010000004">
    <property type="protein sequence ID" value="CAD2125493.1"/>
    <property type="molecule type" value="Genomic_DNA"/>
</dbReference>